<proteinExistence type="inferred from homology"/>
<dbReference type="InterPro" id="IPR029053">
    <property type="entry name" value="Viral_coat"/>
</dbReference>
<evidence type="ECO:0000256" key="7">
    <source>
        <dbReference type="ARBA" id="ARBA00022844"/>
    </source>
</evidence>
<keyword evidence="8" id="KW-1142">T=3 icosahedral capsid protein</keyword>
<evidence type="ECO:0000256" key="5">
    <source>
        <dbReference type="ARBA" id="ARBA00018091"/>
    </source>
</evidence>
<evidence type="ECO:0000256" key="4">
    <source>
        <dbReference type="ARBA" id="ARBA00011553"/>
    </source>
</evidence>
<accession>A0A8F8QUG5</accession>
<dbReference type="PRINTS" id="PR00233">
    <property type="entry name" value="ICOSAHEDRAL"/>
</dbReference>
<dbReference type="SUPFAM" id="SSF88633">
    <property type="entry name" value="Positive stranded ssRNA viruses"/>
    <property type="match status" value="1"/>
</dbReference>
<evidence type="ECO:0000256" key="3">
    <source>
        <dbReference type="ARBA" id="ARBA00007446"/>
    </source>
</evidence>
<dbReference type="GO" id="GO:0005198">
    <property type="term" value="F:structural molecule activity"/>
    <property type="evidence" value="ECO:0007669"/>
    <property type="project" value="InterPro"/>
</dbReference>
<evidence type="ECO:0000256" key="2">
    <source>
        <dbReference type="ARBA" id="ARBA00004328"/>
    </source>
</evidence>
<dbReference type="Pfam" id="PF00729">
    <property type="entry name" value="Viral_coat"/>
    <property type="match status" value="1"/>
</dbReference>
<dbReference type="InterPro" id="IPR000937">
    <property type="entry name" value="Capsid_prot_S-dom_vir"/>
</dbReference>
<organismHost>
    <name type="scientific">Cucumis sativus</name>
    <name type="common">Cucumber</name>
    <dbReference type="NCBI Taxonomy" id="3659"/>
</organismHost>
<keyword evidence="7" id="KW-0946">Virion</keyword>
<dbReference type="PROSITE" id="PS00555">
    <property type="entry name" value="ICOSAH_VIR_COAT_S"/>
    <property type="match status" value="1"/>
</dbReference>
<protein>
    <recommendedName>
        <fullName evidence="5">Capsid protein</fullName>
    </recommendedName>
    <alternativeName>
        <fullName evidence="9">Coat protein</fullName>
    </alternativeName>
    <alternativeName>
        <fullName evidence="10">p41</fullName>
    </alternativeName>
</protein>
<evidence type="ECO:0000256" key="10">
    <source>
        <dbReference type="ARBA" id="ARBA00031782"/>
    </source>
</evidence>
<name>A0A8F8QUG5_CNV</name>
<evidence type="ECO:0000256" key="6">
    <source>
        <dbReference type="ARBA" id="ARBA00022561"/>
    </source>
</evidence>
<keyword evidence="6 12" id="KW-0167">Capsid protein</keyword>
<dbReference type="Gene3D" id="2.60.120.20">
    <property type="match status" value="1"/>
</dbReference>
<evidence type="ECO:0000256" key="8">
    <source>
        <dbReference type="ARBA" id="ARBA00023060"/>
    </source>
</evidence>
<dbReference type="GO" id="GO:0039617">
    <property type="term" value="C:T=3 icosahedral viral capsid"/>
    <property type="evidence" value="ECO:0007669"/>
    <property type="project" value="UniProtKB-KW"/>
</dbReference>
<comment type="subcellular location">
    <subcellularLocation>
        <location evidence="2">Virion</location>
    </subcellularLocation>
</comment>
<organism evidence="12">
    <name type="scientific">Cucumber necrosis virus</name>
    <name type="common">CNV</name>
    <dbReference type="NCBI Taxonomy" id="12143"/>
    <lineage>
        <taxon>Viruses</taxon>
        <taxon>Riboviria</taxon>
        <taxon>Orthornavirae</taxon>
        <taxon>Kitrinoviricota</taxon>
        <taxon>Tolucaviricetes</taxon>
        <taxon>Tolivirales</taxon>
        <taxon>Tombusviridae</taxon>
        <taxon>Procedovirinae</taxon>
        <taxon>Tombusvirus</taxon>
        <taxon>Tombusvirus cucumis</taxon>
    </lineage>
</organism>
<comment type="function">
    <text evidence="1">Capsid protein self-assembles to form an icosahedral capsid with a T=3 symmetry, about 32-35 nm in diameter, and consisting of 180 capsid proteins.</text>
</comment>
<reference evidence="12" key="1">
    <citation type="submission" date="2021-06" db="EMBL/GenBank/DDBJ databases">
        <title>Plant Virus Collection isolate.</title>
        <authorList>
            <person name="Knierim D."/>
            <person name="Margaria P."/>
            <person name="Menzel W."/>
            <person name="Winter S."/>
        </authorList>
    </citation>
    <scope>NUCLEOTIDE SEQUENCE</scope>
    <source>
        <strain evidence="12">DSMZ PV-0313</strain>
    </source>
</reference>
<sequence length="380" mass="40846">MALVSRNNNMRTLAKLAAPLATAGTRTIVDNKEAIWNGVKWIWGKLPKGKKGKNGNGALIAHPQAFPGAIAAPISYAYAVKGRKPRFQTAKGSVRITHREYVSVLSGTNGEFLRNNGTGPNNDFSINPLNPFLFPWLVNIAANFDQYKFNSLRFEYVPLVNTTTNGRVALYFDKDSEDPGPDDRAALANYAHLSEISPWAITKLTVPTDNVKRFISDTSSGDPKLINLGQFGWVAYSGPTAELGDIFVEYTVDLFEAQPTSPLLESLFRESASSVQTRVGLPYFSLEVASATDLVWQARVPGTYVVTIIFNSTVGGLTPSISGGGTINSSFSVSTAGSSAYVANITIRVNANLSLSGLTGATNAQLFAVRAITENAVQVV</sequence>
<feature type="domain" description="Icosahedral viral capsid protein S" evidence="11">
    <location>
        <begin position="68"/>
        <end position="260"/>
    </location>
</feature>
<gene>
    <name evidence="12" type="primary">ORF2</name>
</gene>
<evidence type="ECO:0000313" key="12">
    <source>
        <dbReference type="EMBL" id="QYA72566.1"/>
    </source>
</evidence>
<comment type="similarity">
    <text evidence="3">Belongs to the icosahedral plant coat protein family.</text>
</comment>
<evidence type="ECO:0000256" key="1">
    <source>
        <dbReference type="ARBA" id="ARBA00002495"/>
    </source>
</evidence>
<evidence type="ECO:0000259" key="11">
    <source>
        <dbReference type="Pfam" id="PF00729"/>
    </source>
</evidence>
<comment type="subunit">
    <text evidence="4">Homomultimer.</text>
</comment>
<dbReference type="Gene3D" id="2.60.40.4030">
    <property type="match status" value="1"/>
</dbReference>
<evidence type="ECO:0000256" key="9">
    <source>
        <dbReference type="ARBA" id="ARBA00031336"/>
    </source>
</evidence>
<dbReference type="EMBL" id="MZ405645">
    <property type="protein sequence ID" value="QYA72566.1"/>
    <property type="molecule type" value="Genomic_RNA"/>
</dbReference>